<keyword evidence="2" id="KW-1003">Cell membrane</keyword>
<dbReference type="PANTHER" id="PTHR33529">
    <property type="entry name" value="SLR0882 PROTEIN-RELATED"/>
    <property type="match status" value="1"/>
</dbReference>
<reference evidence="7 8" key="1">
    <citation type="submission" date="2017-09" db="EMBL/GenBank/DDBJ databases">
        <title>Depth-based differentiation of microbial function through sediment-hosted aquifers and enrichment of novel symbionts in the deep terrestrial subsurface.</title>
        <authorList>
            <person name="Probst A.J."/>
            <person name="Ladd B."/>
            <person name="Jarett J.K."/>
            <person name="Geller-Mcgrath D.E."/>
            <person name="Sieber C.M."/>
            <person name="Emerson J.B."/>
            <person name="Anantharaman K."/>
            <person name="Thomas B.C."/>
            <person name="Malmstrom R."/>
            <person name="Stieglmeier M."/>
            <person name="Klingl A."/>
            <person name="Woyke T."/>
            <person name="Ryan C.M."/>
            <person name="Banfield J.F."/>
        </authorList>
    </citation>
    <scope>NUCLEOTIDE SEQUENCE [LARGE SCALE GENOMIC DNA]</scope>
    <source>
        <strain evidence="7">CG12_big_fil_rev_8_21_14_0_65_43_15</strain>
    </source>
</reference>
<feature type="transmembrane region" description="Helical" evidence="6">
    <location>
        <begin position="12"/>
        <end position="33"/>
    </location>
</feature>
<evidence type="ECO:0000256" key="5">
    <source>
        <dbReference type="ARBA" id="ARBA00023136"/>
    </source>
</evidence>
<evidence type="ECO:0000256" key="4">
    <source>
        <dbReference type="ARBA" id="ARBA00022989"/>
    </source>
</evidence>
<evidence type="ECO:0000256" key="1">
    <source>
        <dbReference type="ARBA" id="ARBA00004651"/>
    </source>
</evidence>
<dbReference type="GO" id="GO:0043190">
    <property type="term" value="C:ATP-binding cassette (ABC) transporter complex"/>
    <property type="evidence" value="ECO:0007669"/>
    <property type="project" value="TreeGrafter"/>
</dbReference>
<feature type="transmembrane region" description="Helical" evidence="6">
    <location>
        <begin position="99"/>
        <end position="117"/>
    </location>
</feature>
<dbReference type="EMBL" id="PFGP01000131">
    <property type="protein sequence ID" value="PIW65951.1"/>
    <property type="molecule type" value="Genomic_DNA"/>
</dbReference>
<dbReference type="Pfam" id="PF03739">
    <property type="entry name" value="LptF_LptG"/>
    <property type="match status" value="1"/>
</dbReference>
<feature type="transmembrane region" description="Helical" evidence="6">
    <location>
        <begin position="307"/>
        <end position="327"/>
    </location>
</feature>
<keyword evidence="4 6" id="KW-1133">Transmembrane helix</keyword>
<evidence type="ECO:0000313" key="7">
    <source>
        <dbReference type="EMBL" id="PIW65951.1"/>
    </source>
</evidence>
<name>A0A2J0LDM6_9BACT</name>
<evidence type="ECO:0000313" key="8">
    <source>
        <dbReference type="Proteomes" id="UP000231267"/>
    </source>
</evidence>
<comment type="subcellular location">
    <subcellularLocation>
        <location evidence="1">Cell membrane</location>
        <topology evidence="1">Multi-pass membrane protein</topology>
    </subcellularLocation>
</comment>
<dbReference type="PANTHER" id="PTHR33529:SF6">
    <property type="entry name" value="YJGP_YJGQ FAMILY PERMEASE"/>
    <property type="match status" value="1"/>
</dbReference>
<sequence>MKILRSYIMNELLGAFFISLAVFTFVLVMGNIVKLAEMVIAKGVDLIYVVKLFAYLTPYLLSFSVPMSILTATLLCFGRLSSDNEIIAMRASGVSLYKMSFPVIIIGLALSLGLFWINDKILPNAHYQSRRALAEIGIKKPTAFLESGTFIKNFKDYIIFIYNIKGNKLNGIRIYQPQKDRPVRTIIAKSGEFNVVPEKQVLKLRLYNGSSDEPDFDNPARFYKLNFKVYEVSLNLKDYMPKIDKKPKDMTIAEIKQEIIKLKSSNIEDLNSLKVEMYKKMSLAFSALVFVIIGVPLGITTKRSEKSVGFGISLGVIILYYLLSVGFEGASLKGNMPAAVAMWLPNLILFLSGIFLICRSAES</sequence>
<evidence type="ECO:0000256" key="2">
    <source>
        <dbReference type="ARBA" id="ARBA00022475"/>
    </source>
</evidence>
<feature type="transmembrane region" description="Helical" evidence="6">
    <location>
        <begin position="281"/>
        <end position="300"/>
    </location>
</feature>
<evidence type="ECO:0000256" key="3">
    <source>
        <dbReference type="ARBA" id="ARBA00022692"/>
    </source>
</evidence>
<protein>
    <recommendedName>
        <fullName evidence="9">Lipopolysaccharide export system permease protein LptF</fullName>
    </recommendedName>
</protein>
<dbReference type="Proteomes" id="UP000231267">
    <property type="component" value="Unassembled WGS sequence"/>
</dbReference>
<keyword evidence="5 6" id="KW-0472">Membrane</keyword>
<proteinExistence type="predicted"/>
<keyword evidence="3 6" id="KW-0812">Transmembrane</keyword>
<gene>
    <name evidence="7" type="ORF">COW11_05890</name>
</gene>
<dbReference type="GO" id="GO:0015920">
    <property type="term" value="P:lipopolysaccharide transport"/>
    <property type="evidence" value="ECO:0007669"/>
    <property type="project" value="TreeGrafter"/>
</dbReference>
<comment type="caution">
    <text evidence="7">The sequence shown here is derived from an EMBL/GenBank/DDBJ whole genome shotgun (WGS) entry which is preliminary data.</text>
</comment>
<dbReference type="InterPro" id="IPR005495">
    <property type="entry name" value="LptG/LptF_permease"/>
</dbReference>
<organism evidence="7 8">
    <name type="scientific">Candidatus Taenaricola geysiri</name>
    <dbReference type="NCBI Taxonomy" id="1974752"/>
    <lineage>
        <taxon>Bacteria</taxon>
        <taxon>Pseudomonadati</taxon>
        <taxon>Candidatus Omnitrophota</taxon>
        <taxon>Candidatus Taenaricola</taxon>
    </lineage>
</organism>
<evidence type="ECO:0008006" key="9">
    <source>
        <dbReference type="Google" id="ProtNLM"/>
    </source>
</evidence>
<accession>A0A2J0LDM6</accession>
<dbReference type="AlphaFoldDB" id="A0A2J0LDM6"/>
<feature type="transmembrane region" description="Helical" evidence="6">
    <location>
        <begin position="339"/>
        <end position="358"/>
    </location>
</feature>
<evidence type="ECO:0000256" key="6">
    <source>
        <dbReference type="SAM" id="Phobius"/>
    </source>
</evidence>
<feature type="transmembrane region" description="Helical" evidence="6">
    <location>
        <begin position="53"/>
        <end position="78"/>
    </location>
</feature>